<accession>A0A918G9H7</accession>
<gene>
    <name evidence="2" type="ORF">GCM10010269_74430</name>
</gene>
<reference evidence="2" key="1">
    <citation type="journal article" date="2014" name="Int. J. Syst. Evol. Microbiol.">
        <title>Complete genome sequence of Corynebacterium casei LMG S-19264T (=DSM 44701T), isolated from a smear-ripened cheese.</title>
        <authorList>
            <consortium name="US DOE Joint Genome Institute (JGI-PGF)"/>
            <person name="Walter F."/>
            <person name="Albersmeier A."/>
            <person name="Kalinowski J."/>
            <person name="Ruckert C."/>
        </authorList>
    </citation>
    <scope>NUCLEOTIDE SEQUENCE</scope>
    <source>
        <strain evidence="2">JCM 4386</strain>
    </source>
</reference>
<dbReference type="InterPro" id="IPR029044">
    <property type="entry name" value="Nucleotide-diphossugar_trans"/>
</dbReference>
<dbReference type="PANTHER" id="PTHR43179:SF7">
    <property type="entry name" value="RHAMNOSYLTRANSFERASE WBBL"/>
    <property type="match status" value="1"/>
</dbReference>
<feature type="domain" description="Glycosyltransferase 2-like" evidence="1">
    <location>
        <begin position="84"/>
        <end position="244"/>
    </location>
</feature>
<dbReference type="EMBL" id="BMTL01000045">
    <property type="protein sequence ID" value="GGS24848.1"/>
    <property type="molecule type" value="Genomic_DNA"/>
</dbReference>
<dbReference type="InterPro" id="IPR001173">
    <property type="entry name" value="Glyco_trans_2-like"/>
</dbReference>
<dbReference type="GO" id="GO:0016740">
    <property type="term" value="F:transferase activity"/>
    <property type="evidence" value="ECO:0007669"/>
    <property type="project" value="InterPro"/>
</dbReference>
<protein>
    <submittedName>
        <fullName evidence="2">Glycosyltransferase</fullName>
    </submittedName>
</protein>
<dbReference type="Proteomes" id="UP000606194">
    <property type="component" value="Unassembled WGS sequence"/>
</dbReference>
<evidence type="ECO:0000313" key="3">
    <source>
        <dbReference type="Proteomes" id="UP000606194"/>
    </source>
</evidence>
<dbReference type="InterPro" id="IPR023981">
    <property type="entry name" value="MftF"/>
</dbReference>
<name>A0A918G9H7_9ACTN</name>
<evidence type="ECO:0000259" key="1">
    <source>
        <dbReference type="Pfam" id="PF00535"/>
    </source>
</evidence>
<reference evidence="2" key="2">
    <citation type="submission" date="2020-09" db="EMBL/GenBank/DDBJ databases">
        <authorList>
            <person name="Sun Q."/>
            <person name="Ohkuma M."/>
        </authorList>
    </citation>
    <scope>NUCLEOTIDE SEQUENCE</scope>
    <source>
        <strain evidence="2">JCM 4386</strain>
    </source>
</reference>
<dbReference type="Gene3D" id="3.90.550.10">
    <property type="entry name" value="Spore Coat Polysaccharide Biosynthesis Protein SpsA, Chain A"/>
    <property type="match status" value="1"/>
</dbReference>
<dbReference type="SUPFAM" id="SSF53448">
    <property type="entry name" value="Nucleotide-diphospho-sugar transferases"/>
    <property type="match status" value="1"/>
</dbReference>
<dbReference type="Pfam" id="PF00535">
    <property type="entry name" value="Glycos_transf_2"/>
    <property type="match status" value="1"/>
</dbReference>
<dbReference type="RefSeq" id="WP_190153741.1">
    <property type="nucleotide sequence ID" value="NZ_BMTL01000045.1"/>
</dbReference>
<organism evidence="2 3">
    <name type="scientific">Streptomyces humidus</name>
    <dbReference type="NCBI Taxonomy" id="52259"/>
    <lineage>
        <taxon>Bacteria</taxon>
        <taxon>Bacillati</taxon>
        <taxon>Actinomycetota</taxon>
        <taxon>Actinomycetes</taxon>
        <taxon>Kitasatosporales</taxon>
        <taxon>Streptomycetaceae</taxon>
        <taxon>Streptomyces</taxon>
    </lineage>
</organism>
<comment type="caution">
    <text evidence="2">The sequence shown here is derived from an EMBL/GenBank/DDBJ whole genome shotgun (WGS) entry which is preliminary data.</text>
</comment>
<dbReference type="PANTHER" id="PTHR43179">
    <property type="entry name" value="RHAMNOSYLTRANSFERASE WBBL"/>
    <property type="match status" value="1"/>
</dbReference>
<dbReference type="NCBIfam" id="TIGR03965">
    <property type="entry name" value="mycofact_glyco"/>
    <property type="match status" value="1"/>
</dbReference>
<evidence type="ECO:0000313" key="2">
    <source>
        <dbReference type="EMBL" id="GGS24848.1"/>
    </source>
</evidence>
<keyword evidence="3" id="KW-1185">Reference proteome</keyword>
<sequence>MTLPLGFVVALDRDTRVLDGGRTLLGGSPLRLLRLTRRARPLLTDRTVHVRDRAGALLADRLLEAGLAHPVVRALPLPDDPRYTVVVPVRDRPRELDRLLTSIGPDTPVIVVDDASTHRAPVEAAAARHGARFVPLKVNVGPAGARNAGLRLVGTPYVVFVDSDVVLPKDTVPTLLRHFSDPRVALAVPRVTALETPGSSTWIGRYERTRSSLDLGSRPALVRPGTPVSWASTACAVARVDALDEGFDERLRIGEDVDICWRAIKSGRRVRYEPSVHAAHEHRGRLGDWFRRKAAYGTGAHPLAERHPEFIAPAVLAPWSGAFVLALVAQRRWSLPVAGAVGATTVLRVCRKLDGTEHPVRLASSLTAMGALGALAQTSALLTRHWWPLTVAGCTISRRVRRATALAAVADVALEYLHQGAAVDPLRYGIARRLDDLAYGAGVWWSAIKGRSTAALRPRLRQPR</sequence>
<dbReference type="AlphaFoldDB" id="A0A918G9H7"/>
<proteinExistence type="predicted"/>